<dbReference type="PIRSF" id="PIRSF005485">
    <property type="entry name" value="HrcA"/>
    <property type="match status" value="1"/>
</dbReference>
<evidence type="ECO:0000313" key="9">
    <source>
        <dbReference type="EMBL" id="GAW93454.1"/>
    </source>
</evidence>
<evidence type="ECO:0000313" key="10">
    <source>
        <dbReference type="Proteomes" id="UP000197032"/>
    </source>
</evidence>
<dbReference type="InterPro" id="IPR021153">
    <property type="entry name" value="HrcA_C"/>
</dbReference>
<dbReference type="AlphaFoldDB" id="A0A1Z5HVB5"/>
<dbReference type="Gene3D" id="1.10.10.10">
    <property type="entry name" value="Winged helix-like DNA-binding domain superfamily/Winged helix DNA-binding domain"/>
    <property type="match status" value="1"/>
</dbReference>
<keyword evidence="10" id="KW-1185">Reference proteome</keyword>
<dbReference type="InterPro" id="IPR036390">
    <property type="entry name" value="WH_DNA-bd_sf"/>
</dbReference>
<dbReference type="Proteomes" id="UP000197032">
    <property type="component" value="Unassembled WGS sequence"/>
</dbReference>
<dbReference type="EMBL" id="BDGJ01000142">
    <property type="protein sequence ID" value="GAW93454.1"/>
    <property type="molecule type" value="Genomic_DNA"/>
</dbReference>
<dbReference type="Pfam" id="PF03444">
    <property type="entry name" value="WHD_HrcA"/>
    <property type="match status" value="1"/>
</dbReference>
<dbReference type="Gene3D" id="3.30.390.60">
    <property type="entry name" value="Heat-inducible transcription repressor hrca homolog, domain 3"/>
    <property type="match status" value="1"/>
</dbReference>
<accession>A0A1Z5HVB5</accession>
<dbReference type="InterPro" id="IPR005104">
    <property type="entry name" value="WHTH_HrcA_DNA-bd"/>
</dbReference>
<dbReference type="Gene3D" id="3.30.450.40">
    <property type="match status" value="1"/>
</dbReference>
<evidence type="ECO:0000256" key="2">
    <source>
        <dbReference type="ARBA" id="ARBA00023015"/>
    </source>
</evidence>
<dbReference type="Pfam" id="PF01628">
    <property type="entry name" value="HrcA"/>
    <property type="match status" value="1"/>
</dbReference>
<comment type="caution">
    <text evidence="9">The sequence shown here is derived from an EMBL/GenBank/DDBJ whole genome shotgun (WGS) entry which is preliminary data.</text>
</comment>
<dbReference type="SUPFAM" id="SSF46785">
    <property type="entry name" value="Winged helix' DNA-binding domain"/>
    <property type="match status" value="1"/>
</dbReference>
<dbReference type="NCBIfam" id="TIGR00331">
    <property type="entry name" value="hrcA"/>
    <property type="match status" value="1"/>
</dbReference>
<dbReference type="InterPro" id="IPR029016">
    <property type="entry name" value="GAF-like_dom_sf"/>
</dbReference>
<dbReference type="OrthoDB" id="9783139at2"/>
<dbReference type="RefSeq" id="WP_088554592.1">
    <property type="nucleotide sequence ID" value="NZ_BDGJ01000142.1"/>
</dbReference>
<dbReference type="InterPro" id="IPR036388">
    <property type="entry name" value="WH-like_DNA-bd_sf"/>
</dbReference>
<dbReference type="PANTHER" id="PTHR34824:SF1">
    <property type="entry name" value="HEAT-INDUCIBLE TRANSCRIPTION REPRESSOR HRCA"/>
    <property type="match status" value="1"/>
</dbReference>
<comment type="function">
    <text evidence="5 6">Negative regulator of class I heat shock genes (grpE-dnaK-dnaJ and groELS operons). Prevents heat-shock induction of these operons.</text>
</comment>
<keyword evidence="1 6" id="KW-0678">Repressor</keyword>
<sequence length="344" mass="39043">MTELDSRKRKILQAIVQDYIATAEPVGSRTIARKYNLGVSPATVRNEMADLEEMGLLEQPHTSAGRIPSDQGYRYYVDCLMEKHQLADEERDYIRQKYTQKVKEIEEVIQRTSQLLSDLTNYTSLILAPHLGKSSIHQIQLISILPGKALVVIVTTAGVVENQILDVPESITPRDLERISAVFNEKLRGKALNEIKKLSLRELYSDLAKQKHVLNLVLELLEEILLMEKEEKVYLGGTLNIFEQPEFKNVERLKNLLKNLEEENILRSLLLETSKSGLTITIGGENRYEGFRDCSVITATYEVNNEVVGTIGILGPTRMEYSKAVAIVEIIAEHLSEALTRFYR</sequence>
<comment type="similarity">
    <text evidence="6">Belongs to the HrcA family.</text>
</comment>
<dbReference type="SUPFAM" id="SSF55781">
    <property type="entry name" value="GAF domain-like"/>
    <property type="match status" value="1"/>
</dbReference>
<gene>
    <name evidence="6" type="primary">hrcA</name>
    <name evidence="9" type="ORF">KKC1_25880</name>
</gene>
<evidence type="ECO:0000256" key="4">
    <source>
        <dbReference type="ARBA" id="ARBA00023163"/>
    </source>
</evidence>
<dbReference type="InterPro" id="IPR002571">
    <property type="entry name" value="HrcA"/>
</dbReference>
<feature type="domain" description="Heat-inducible transcription repressor HrcA C-terminal" evidence="7">
    <location>
        <begin position="106"/>
        <end position="325"/>
    </location>
</feature>
<name>A0A1Z5HVB5_9FIRM</name>
<evidence type="ECO:0000256" key="5">
    <source>
        <dbReference type="ARBA" id="ARBA00055319"/>
    </source>
</evidence>
<feature type="domain" description="Winged helix-turn-helix transcription repressor HrcA DNA-binding" evidence="8">
    <location>
        <begin position="4"/>
        <end position="73"/>
    </location>
</feature>
<keyword evidence="4 6" id="KW-0804">Transcription</keyword>
<organism evidence="9 10">
    <name type="scientific">Calderihabitans maritimus</name>
    <dbReference type="NCBI Taxonomy" id="1246530"/>
    <lineage>
        <taxon>Bacteria</taxon>
        <taxon>Bacillati</taxon>
        <taxon>Bacillota</taxon>
        <taxon>Clostridia</taxon>
        <taxon>Neomoorellales</taxon>
        <taxon>Calderihabitantaceae</taxon>
        <taxon>Calderihabitans</taxon>
    </lineage>
</organism>
<dbReference type="PANTHER" id="PTHR34824">
    <property type="entry name" value="HEAT-INDUCIBLE TRANSCRIPTION REPRESSOR HRCA"/>
    <property type="match status" value="1"/>
</dbReference>
<evidence type="ECO:0000259" key="7">
    <source>
        <dbReference type="Pfam" id="PF01628"/>
    </source>
</evidence>
<evidence type="ECO:0000259" key="8">
    <source>
        <dbReference type="Pfam" id="PF03444"/>
    </source>
</evidence>
<dbReference type="GO" id="GO:0045892">
    <property type="term" value="P:negative regulation of DNA-templated transcription"/>
    <property type="evidence" value="ECO:0007669"/>
    <property type="project" value="UniProtKB-UniRule"/>
</dbReference>
<keyword evidence="3 6" id="KW-0346">Stress response</keyword>
<dbReference type="FunFam" id="1.10.10.10:FF:000049">
    <property type="entry name" value="Heat-inducible transcription repressor HrcA"/>
    <property type="match status" value="1"/>
</dbReference>
<evidence type="ECO:0000256" key="3">
    <source>
        <dbReference type="ARBA" id="ARBA00023016"/>
    </source>
</evidence>
<evidence type="ECO:0000256" key="6">
    <source>
        <dbReference type="HAMAP-Rule" id="MF_00081"/>
    </source>
</evidence>
<dbReference type="HAMAP" id="MF_00081">
    <property type="entry name" value="HrcA"/>
    <property type="match status" value="1"/>
</dbReference>
<reference evidence="10" key="1">
    <citation type="journal article" date="2017" name="Appl. Environ. Microbiol.">
        <title>Genomic Analysis of Calderihabitans maritimus KKC1, a Thermophilic, Hydrogenogenic, Carboxydotrophic Bacterium Isolated from Marine Sediment.</title>
        <authorList>
            <person name="Omae K."/>
            <person name="Yoneda Y."/>
            <person name="Fukuyama Y."/>
            <person name="Yoshida T."/>
            <person name="Sako Y."/>
        </authorList>
    </citation>
    <scope>NUCLEOTIDE SEQUENCE [LARGE SCALE GENOMIC DNA]</scope>
    <source>
        <strain evidence="10">KKC1</strain>
    </source>
</reference>
<protein>
    <recommendedName>
        <fullName evidence="6">Heat-inducible transcription repressor HrcA</fullName>
    </recommendedName>
</protein>
<keyword evidence="2 6" id="KW-0805">Transcription regulation</keyword>
<evidence type="ECO:0000256" key="1">
    <source>
        <dbReference type="ARBA" id="ARBA00022491"/>
    </source>
</evidence>
<dbReference type="GO" id="GO:0003677">
    <property type="term" value="F:DNA binding"/>
    <property type="evidence" value="ECO:0007669"/>
    <property type="project" value="InterPro"/>
</dbReference>
<proteinExistence type="inferred from homology"/>
<dbReference type="InterPro" id="IPR023120">
    <property type="entry name" value="WHTH_transcript_rep_HrcA_IDD"/>
</dbReference>